<keyword evidence="2" id="KW-1185">Reference proteome</keyword>
<evidence type="ECO:0000313" key="1">
    <source>
        <dbReference type="EMBL" id="TGD23962.1"/>
    </source>
</evidence>
<reference evidence="1 2" key="1">
    <citation type="submission" date="2018-10" db="EMBL/GenBank/DDBJ databases">
        <title>Lactobacillus sp. R7 and Lactobacillus sp. R19 isolated from fermented mustard green product of Taiwan.</title>
        <authorList>
            <person name="Lin S.-T."/>
        </authorList>
    </citation>
    <scope>NUCLEOTIDE SEQUENCE [LARGE SCALE GENOMIC DNA]</scope>
    <source>
        <strain evidence="1 2">BCRC 81127</strain>
    </source>
</reference>
<dbReference type="AlphaFoldDB" id="A0A4Z0JLL3"/>
<dbReference type="RefSeq" id="WP_135371926.1">
    <property type="nucleotide sequence ID" value="NZ_RKLY01000008.1"/>
</dbReference>
<name>A0A4Z0JLL3_9LACO</name>
<accession>A0A4Z0JLL3</accession>
<proteinExistence type="predicted"/>
<dbReference type="EMBL" id="RKLY01000008">
    <property type="protein sequence ID" value="TGD23962.1"/>
    <property type="molecule type" value="Genomic_DNA"/>
</dbReference>
<protein>
    <submittedName>
        <fullName evidence="1">Uncharacterized protein</fullName>
    </submittedName>
</protein>
<organism evidence="1 2">
    <name type="scientific">Companilactobacillus suantsaicola</name>
    <dbReference type="NCBI Taxonomy" id="2487723"/>
    <lineage>
        <taxon>Bacteria</taxon>
        <taxon>Bacillati</taxon>
        <taxon>Bacillota</taxon>
        <taxon>Bacilli</taxon>
        <taxon>Lactobacillales</taxon>
        <taxon>Lactobacillaceae</taxon>
        <taxon>Companilactobacillus</taxon>
    </lineage>
</organism>
<gene>
    <name evidence="1" type="ORF">EGT49_04510</name>
</gene>
<sequence>MGKRIVQLLLVLVIVMGLVRTSSIRAATTTTASFSDYTISGNFYQAKVNFQLSGGGDQLILDSPDSKNLNLSNLREQLGSENVVVGSDDRILVNLKKVANNDSGTFYIQMKKATSDVLSVRDINNQVLSKFDFTTGQSGTTRNRIQSFSALATSSVPVISVQPTTVTDYDHDLTIHGTWQSSQSSITIYYKFESSSPGKWSVLGTYSGTANQIHDFTGTIPKDLIRGMTGGRKINFYTNYVNPTADNKGTSYNTNFTFAPYALNAKLFIDNKEINTTQENPYVARGSILTLTQTMSTNVGGTLKFIVDGDTSNVPSVNLAIPGISTSTTQRIHLDSLGKDDNKVHKAVYQFEAGGKVLVSSILYFVVGNDLRLNVPRTIDFGTHRPSDYQKGFESSPTVTGELSIFDGRNGDGTAHYSGNLQLLASASDFVNGKGHRLNASLLWDGQSISSDKKSKVEELVPPTASDPAFKDFTEDVKHDLKLSVPKNTATESGTYSSTITWTLQDTLQ</sequence>
<dbReference type="OrthoDB" id="2268078at2"/>
<comment type="caution">
    <text evidence="1">The sequence shown here is derived from an EMBL/GenBank/DDBJ whole genome shotgun (WGS) entry which is preliminary data.</text>
</comment>
<evidence type="ECO:0000313" key="2">
    <source>
        <dbReference type="Proteomes" id="UP000298021"/>
    </source>
</evidence>
<dbReference type="Proteomes" id="UP000298021">
    <property type="component" value="Unassembled WGS sequence"/>
</dbReference>